<evidence type="ECO:0000256" key="5">
    <source>
        <dbReference type="ARBA" id="ARBA00023163"/>
    </source>
</evidence>
<dbReference type="EMBL" id="JAVIFY010000026">
    <property type="protein sequence ID" value="MDQ9093992.1"/>
    <property type="molecule type" value="Genomic_DNA"/>
</dbReference>
<gene>
    <name evidence="10" type="ORF">RC083_20735</name>
</gene>
<dbReference type="SUPFAM" id="SSF47384">
    <property type="entry name" value="Homodimeric domain of signal transducing histidine kinase"/>
    <property type="match status" value="1"/>
</dbReference>
<dbReference type="Gene3D" id="3.30.565.10">
    <property type="entry name" value="Histidine kinase-like ATPase, C-terminal domain"/>
    <property type="match status" value="1"/>
</dbReference>
<dbReference type="InterPro" id="IPR011110">
    <property type="entry name" value="Reg_prop"/>
</dbReference>
<dbReference type="InterPro" id="IPR018060">
    <property type="entry name" value="HTH_AraC"/>
</dbReference>
<dbReference type="PROSITE" id="PS50109">
    <property type="entry name" value="HIS_KIN"/>
    <property type="match status" value="1"/>
</dbReference>
<feature type="domain" description="HTH araC/xylS-type" evidence="7">
    <location>
        <begin position="1218"/>
        <end position="1317"/>
    </location>
</feature>
<dbReference type="InterPro" id="IPR003594">
    <property type="entry name" value="HATPase_dom"/>
</dbReference>
<dbReference type="InterPro" id="IPR013783">
    <property type="entry name" value="Ig-like_fold"/>
</dbReference>
<dbReference type="InterPro" id="IPR009057">
    <property type="entry name" value="Homeodomain-like_sf"/>
</dbReference>
<dbReference type="CDD" id="cd00075">
    <property type="entry name" value="HATPase"/>
    <property type="match status" value="1"/>
</dbReference>
<dbReference type="RefSeq" id="WP_309039786.1">
    <property type="nucleotide sequence ID" value="NZ_JAVIFY010000026.1"/>
</dbReference>
<keyword evidence="4" id="KW-0805">Transcription regulation</keyword>
<dbReference type="Pfam" id="PF07495">
    <property type="entry name" value="Y_Y_Y"/>
    <property type="match status" value="1"/>
</dbReference>
<protein>
    <recommendedName>
        <fullName evidence="2">histidine kinase</fullName>
        <ecNumber evidence="2">2.7.13.3</ecNumber>
    </recommendedName>
</protein>
<comment type="caution">
    <text evidence="10">The sequence shown here is derived from an EMBL/GenBank/DDBJ whole genome shotgun (WGS) entry which is preliminary data.</text>
</comment>
<dbReference type="Gene3D" id="3.40.50.2300">
    <property type="match status" value="1"/>
</dbReference>
<dbReference type="InterPro" id="IPR011123">
    <property type="entry name" value="Y_Y_Y"/>
</dbReference>
<dbReference type="Gene3D" id="2.60.40.10">
    <property type="entry name" value="Immunoglobulins"/>
    <property type="match status" value="1"/>
</dbReference>
<keyword evidence="11" id="KW-1185">Reference proteome</keyword>
<dbReference type="InterPro" id="IPR015943">
    <property type="entry name" value="WD40/YVTN_repeat-like_dom_sf"/>
</dbReference>
<organism evidence="10 11">
    <name type="scientific">Pseudoalteromonas haloplanktis</name>
    <name type="common">Alteromonas haloplanktis</name>
    <dbReference type="NCBI Taxonomy" id="228"/>
    <lineage>
        <taxon>Bacteria</taxon>
        <taxon>Pseudomonadati</taxon>
        <taxon>Pseudomonadota</taxon>
        <taxon>Gammaproteobacteria</taxon>
        <taxon>Alteromonadales</taxon>
        <taxon>Pseudoalteromonadaceae</taxon>
        <taxon>Pseudoalteromonas</taxon>
    </lineage>
</organism>
<dbReference type="Pfam" id="PF07494">
    <property type="entry name" value="Reg_prop"/>
    <property type="match status" value="6"/>
</dbReference>
<dbReference type="InterPro" id="IPR011006">
    <property type="entry name" value="CheY-like_superfamily"/>
</dbReference>
<sequence>MPTIKTSIYIALLGFIGLLHSQAFALSLHLDSFSNEQGLTQNSITCSVTDARGFHWFATQSGLNRFDGYEFKRFKSHPTQPSIAGNWITDCLKTSDNLLWFATATQGLNVLNTETGVFTQFDQNSALAIKDNRIWSILADQQNNIWLGHEEGSLTRLNLINNEVEYFQYTQHGNLIFQDMVIDTQQNLWLASNQGLVKFNPATGQFSYFPTSKKQLWRLKLTTQGQLLIASKTGLSIFDLHKEHFTEVTQLTNIWISDILIDDNNNLWLSSYGHGLYYNPNYQTKLNDFTQLKYQPQQRHGLINDHLLSLYQDTQGIIWIGSDGYGLQRYDPRQNQFHHQQHHDEQATTISHNFVRALLKDSQGQLWVGTRNGLNRQTEDGFVRYLINNSNLTNNNIFSLHQDNQQRIWIGTYGGGLLRYNHDSDDFTAFTVQSHQLSSDYIYAITSDQSGNLWLGSNQGLSRFNPSNYAVTHFQHSEQSLSLSNNIVFSLIYDTQANAIWAGTRVGLNKLSLDNYQFSHYQAEPTKANSLTHNMVTALHLQDENTLWVGTFGGLNKFDKVSGTITPITEHNGLLNDNIFAIKQDKTGQLWLASNQGLTRYEPNSNSMQHFLPRDGVQHNSFILGAAFQAADGELLFGGINGFNQFDPLKLQLAAKTPEPVLTELLINNQVISTAQYTKHQSHTAPMMSYTKTLRFNKSDGVIGFKFAALNSPSAPQQYQYAYKLAGFDKQFLYTDAQQRQINYPQLPAGDYQLKLKVKDQYGLWSKTSTLVALTVVPPWWQSQFAIAVYCIVTVLIIWLIVASLYRAKLAEQSSLQAQQLNRLKSQFLDNISHELKTPLSLILAPLESLQLQHQDHASSTQLSMIKRNSLRLLSLINQLLQLSQRPSTAIQYVSPYPLAAFIEQLVADFSVLFEQKGIQLTFTDLTSQDCLIILAPEHTTSIISNLINNALKYTHSGGRVEVSLSVQNTHAVIMITDTGIGIEKHQQHLIFERFTRVTTQQSGSGIGLALVKQLLAQYGGEISLTSTIGEGSCFSVTLPLVTAEHKSVSQPVALSNNNDINKMKKLLIVEDHTDMRELLLTLFTEHYHCLTAIDGEQGLAMCQTEMPDLVISDVMMPCMDGYQLLNTLRTNNLTSHIPVLLLSAKADTQSRLKGLDLLADDFLSKPFEPQLLLSRVQGLLNIRAVLNRHLAKQLAAHTPTLELDPQLTQSKDYLFTERLKTVIRGNYHNDTFTIEEFAAELYLSPRALQLKMKALYNLTPSDYIRNTRIEYAEQLLTDSELAIGLVAEQVGFSSQSYFARCFKTKHGISPKQFREKSCRNVKVSPV</sequence>
<name>A0ABU1BIC3_PSEHA</name>
<feature type="domain" description="Response regulatory" evidence="9">
    <location>
        <begin position="1066"/>
        <end position="1181"/>
    </location>
</feature>
<evidence type="ECO:0000259" key="9">
    <source>
        <dbReference type="PROSITE" id="PS50110"/>
    </source>
</evidence>
<evidence type="ECO:0000313" key="10">
    <source>
        <dbReference type="EMBL" id="MDQ9093992.1"/>
    </source>
</evidence>
<dbReference type="Gene3D" id="1.10.287.130">
    <property type="match status" value="1"/>
</dbReference>
<dbReference type="Proteomes" id="UP001226574">
    <property type="component" value="Unassembled WGS sequence"/>
</dbReference>
<evidence type="ECO:0000256" key="6">
    <source>
        <dbReference type="PROSITE-ProRule" id="PRU00169"/>
    </source>
</evidence>
<dbReference type="InterPro" id="IPR036890">
    <property type="entry name" value="HATPase_C_sf"/>
</dbReference>
<feature type="domain" description="Histidine kinase" evidence="8">
    <location>
        <begin position="831"/>
        <end position="1043"/>
    </location>
</feature>
<keyword evidence="3 6" id="KW-0597">Phosphoprotein</keyword>
<feature type="modified residue" description="4-aspartylphosphate" evidence="6">
    <location>
        <position position="1114"/>
    </location>
</feature>
<dbReference type="Gene3D" id="1.10.10.60">
    <property type="entry name" value="Homeodomain-like"/>
    <property type="match status" value="1"/>
</dbReference>
<dbReference type="EC" id="2.7.13.3" evidence="2"/>
<evidence type="ECO:0000256" key="2">
    <source>
        <dbReference type="ARBA" id="ARBA00012438"/>
    </source>
</evidence>
<dbReference type="PANTHER" id="PTHR43547:SF2">
    <property type="entry name" value="HYBRID SIGNAL TRANSDUCTION HISTIDINE KINASE C"/>
    <property type="match status" value="1"/>
</dbReference>
<dbReference type="Gene3D" id="2.130.10.10">
    <property type="entry name" value="YVTN repeat-like/Quinoprotein amine dehydrogenase"/>
    <property type="match status" value="3"/>
</dbReference>
<dbReference type="CDD" id="cd00082">
    <property type="entry name" value="HisKA"/>
    <property type="match status" value="1"/>
</dbReference>
<dbReference type="InterPro" id="IPR003661">
    <property type="entry name" value="HisK_dim/P_dom"/>
</dbReference>
<evidence type="ECO:0000256" key="3">
    <source>
        <dbReference type="ARBA" id="ARBA00022553"/>
    </source>
</evidence>
<dbReference type="SMART" id="SM00388">
    <property type="entry name" value="HisKA"/>
    <property type="match status" value="1"/>
</dbReference>
<dbReference type="Pfam" id="PF00512">
    <property type="entry name" value="HisKA"/>
    <property type="match status" value="1"/>
</dbReference>
<comment type="catalytic activity">
    <reaction evidence="1">
        <text>ATP + protein L-histidine = ADP + protein N-phospho-L-histidine.</text>
        <dbReference type="EC" id="2.7.13.3"/>
    </reaction>
</comment>
<dbReference type="SUPFAM" id="SSF46689">
    <property type="entry name" value="Homeodomain-like"/>
    <property type="match status" value="1"/>
</dbReference>
<evidence type="ECO:0000259" key="8">
    <source>
        <dbReference type="PROSITE" id="PS50109"/>
    </source>
</evidence>
<evidence type="ECO:0000313" key="11">
    <source>
        <dbReference type="Proteomes" id="UP001226574"/>
    </source>
</evidence>
<dbReference type="PROSITE" id="PS01124">
    <property type="entry name" value="HTH_ARAC_FAMILY_2"/>
    <property type="match status" value="1"/>
</dbReference>
<dbReference type="PROSITE" id="PS50110">
    <property type="entry name" value="RESPONSE_REGULATORY"/>
    <property type="match status" value="1"/>
</dbReference>
<dbReference type="SUPFAM" id="SSF52172">
    <property type="entry name" value="CheY-like"/>
    <property type="match status" value="1"/>
</dbReference>
<proteinExistence type="predicted"/>
<dbReference type="InterPro" id="IPR001789">
    <property type="entry name" value="Sig_transdc_resp-reg_receiver"/>
</dbReference>
<dbReference type="SMART" id="SM00342">
    <property type="entry name" value="HTH_ARAC"/>
    <property type="match status" value="1"/>
</dbReference>
<keyword evidence="5" id="KW-0804">Transcription</keyword>
<dbReference type="SMART" id="SM00448">
    <property type="entry name" value="REC"/>
    <property type="match status" value="1"/>
</dbReference>
<dbReference type="InterPro" id="IPR004358">
    <property type="entry name" value="Sig_transdc_His_kin-like_C"/>
</dbReference>
<dbReference type="InterPro" id="IPR036097">
    <property type="entry name" value="HisK_dim/P_sf"/>
</dbReference>
<dbReference type="SUPFAM" id="SSF55874">
    <property type="entry name" value="ATPase domain of HSP90 chaperone/DNA topoisomerase II/histidine kinase"/>
    <property type="match status" value="1"/>
</dbReference>
<dbReference type="Pfam" id="PF02518">
    <property type="entry name" value="HATPase_c"/>
    <property type="match status" value="1"/>
</dbReference>
<evidence type="ECO:0000256" key="1">
    <source>
        <dbReference type="ARBA" id="ARBA00000085"/>
    </source>
</evidence>
<dbReference type="SUPFAM" id="SSF63829">
    <property type="entry name" value="Calcium-dependent phosphotriesterase"/>
    <property type="match status" value="3"/>
</dbReference>
<dbReference type="SMART" id="SM00387">
    <property type="entry name" value="HATPase_c"/>
    <property type="match status" value="1"/>
</dbReference>
<dbReference type="InterPro" id="IPR005467">
    <property type="entry name" value="His_kinase_dom"/>
</dbReference>
<dbReference type="Pfam" id="PF12833">
    <property type="entry name" value="HTH_18"/>
    <property type="match status" value="1"/>
</dbReference>
<reference evidence="10 11" key="1">
    <citation type="submission" date="2023-08" db="EMBL/GenBank/DDBJ databases">
        <title>Pseudoalteromonas haloplanktis LL1 genome.</title>
        <authorList>
            <person name="Wu S."/>
        </authorList>
    </citation>
    <scope>NUCLEOTIDE SEQUENCE [LARGE SCALE GENOMIC DNA]</scope>
    <source>
        <strain evidence="10 11">LL1</strain>
    </source>
</reference>
<dbReference type="PANTHER" id="PTHR43547">
    <property type="entry name" value="TWO-COMPONENT HISTIDINE KINASE"/>
    <property type="match status" value="1"/>
</dbReference>
<accession>A0ABU1BIC3</accession>
<evidence type="ECO:0000256" key="4">
    <source>
        <dbReference type="ARBA" id="ARBA00023015"/>
    </source>
</evidence>
<dbReference type="PRINTS" id="PR00344">
    <property type="entry name" value="BCTRLSENSOR"/>
</dbReference>
<evidence type="ECO:0000259" key="7">
    <source>
        <dbReference type="PROSITE" id="PS01124"/>
    </source>
</evidence>
<dbReference type="Pfam" id="PF00072">
    <property type="entry name" value="Response_reg"/>
    <property type="match status" value="1"/>
</dbReference>